<dbReference type="EMBL" id="FZNV01000002">
    <property type="protein sequence ID" value="SNR48797.1"/>
    <property type="molecule type" value="Genomic_DNA"/>
</dbReference>
<gene>
    <name evidence="1" type="ORF">SAMN04488009_2155</name>
</gene>
<comment type="caution">
    <text evidence="1">The sequence shown here is derived from an EMBL/GenBank/DDBJ whole genome shotgun (WGS) entry which is preliminary data.</text>
</comment>
<organism evidence="1 2">
    <name type="scientific">Maribacter sedimenticola</name>
    <dbReference type="NCBI Taxonomy" id="228956"/>
    <lineage>
        <taxon>Bacteria</taxon>
        <taxon>Pseudomonadati</taxon>
        <taxon>Bacteroidota</taxon>
        <taxon>Flavobacteriia</taxon>
        <taxon>Flavobacteriales</taxon>
        <taxon>Flavobacteriaceae</taxon>
        <taxon>Maribacter</taxon>
    </lineage>
</organism>
<keyword evidence="2" id="KW-1185">Reference proteome</keyword>
<reference evidence="1 2" key="1">
    <citation type="submission" date="2017-06" db="EMBL/GenBank/DDBJ databases">
        <authorList>
            <person name="Varghese N."/>
            <person name="Submissions S."/>
        </authorList>
    </citation>
    <scope>NUCLEOTIDE SEQUENCE [LARGE SCALE GENOMIC DNA]</scope>
    <source>
        <strain evidence="1 2">DSM 19840</strain>
    </source>
</reference>
<evidence type="ECO:0000313" key="2">
    <source>
        <dbReference type="Proteomes" id="UP000198337"/>
    </source>
</evidence>
<accession>A0ABY1SH99</accession>
<name>A0ABY1SH99_9FLAO</name>
<proteinExistence type="predicted"/>
<evidence type="ECO:0000313" key="1">
    <source>
        <dbReference type="EMBL" id="SNR48797.1"/>
    </source>
</evidence>
<protein>
    <submittedName>
        <fullName evidence="1">Uncharacterized protein</fullName>
    </submittedName>
</protein>
<sequence>MVLQGKTIKPLAQNESKPEDKISVAGIGNAAIGASLVEIGKEVLTSPQNKAATKGDIQDLKTFLRSRYLKVHNLRKDPHGKTPYYDVKTGNLVYL</sequence>
<dbReference type="Proteomes" id="UP000198337">
    <property type="component" value="Unassembled WGS sequence"/>
</dbReference>